<keyword evidence="4" id="KW-0132">Cell division</keyword>
<feature type="coiled-coil region" evidence="10">
    <location>
        <begin position="100"/>
        <end position="137"/>
    </location>
</feature>
<evidence type="ECO:0000256" key="2">
    <source>
        <dbReference type="ARBA" id="ARBA00009645"/>
    </source>
</evidence>
<dbReference type="GO" id="GO:0051225">
    <property type="term" value="P:spindle assembly"/>
    <property type="evidence" value="ECO:0007669"/>
    <property type="project" value="InterPro"/>
</dbReference>
<gene>
    <name evidence="12" type="ORF">SPLIT_LOCUS5462</name>
</gene>
<dbReference type="EMBL" id="LR824551">
    <property type="protein sequence ID" value="CAH1640106.1"/>
    <property type="molecule type" value="Genomic_DNA"/>
</dbReference>
<dbReference type="InterPro" id="IPR026206">
    <property type="entry name" value="HAUS3"/>
</dbReference>
<dbReference type="PANTHER" id="PTHR19378:SF0">
    <property type="entry name" value="HAUS AUGMIN-LIKE COMPLEX SUBUNIT 3"/>
    <property type="match status" value="1"/>
</dbReference>
<evidence type="ECO:0000256" key="4">
    <source>
        <dbReference type="ARBA" id="ARBA00022618"/>
    </source>
</evidence>
<dbReference type="Pfam" id="PF14932">
    <property type="entry name" value="HAUS-augmin3"/>
    <property type="match status" value="1"/>
</dbReference>
<evidence type="ECO:0000313" key="13">
    <source>
        <dbReference type="Proteomes" id="UP001153321"/>
    </source>
</evidence>
<comment type="similarity">
    <text evidence="2">Belongs to the HAUS3 family.</text>
</comment>
<evidence type="ECO:0000313" key="12">
    <source>
        <dbReference type="EMBL" id="CAH1640106.1"/>
    </source>
</evidence>
<keyword evidence="13" id="KW-1185">Reference proteome</keyword>
<keyword evidence="7 10" id="KW-0175">Coiled coil</keyword>
<keyword evidence="6" id="KW-0498">Mitosis</keyword>
<keyword evidence="3" id="KW-0963">Cytoplasm</keyword>
<organism evidence="12 13">
    <name type="scientific">Spodoptera littoralis</name>
    <name type="common">Egyptian cotton leafworm</name>
    <dbReference type="NCBI Taxonomy" id="7109"/>
    <lineage>
        <taxon>Eukaryota</taxon>
        <taxon>Metazoa</taxon>
        <taxon>Ecdysozoa</taxon>
        <taxon>Arthropoda</taxon>
        <taxon>Hexapoda</taxon>
        <taxon>Insecta</taxon>
        <taxon>Pterygota</taxon>
        <taxon>Neoptera</taxon>
        <taxon>Endopterygota</taxon>
        <taxon>Lepidoptera</taxon>
        <taxon>Glossata</taxon>
        <taxon>Ditrysia</taxon>
        <taxon>Noctuoidea</taxon>
        <taxon>Noctuidae</taxon>
        <taxon>Amphipyrinae</taxon>
        <taxon>Spodoptera</taxon>
    </lineage>
</organism>
<evidence type="ECO:0000256" key="6">
    <source>
        <dbReference type="ARBA" id="ARBA00022776"/>
    </source>
</evidence>
<dbReference type="GO" id="GO:0070652">
    <property type="term" value="C:HAUS complex"/>
    <property type="evidence" value="ECO:0007669"/>
    <property type="project" value="InterPro"/>
</dbReference>
<evidence type="ECO:0000256" key="3">
    <source>
        <dbReference type="ARBA" id="ARBA00022490"/>
    </source>
</evidence>
<dbReference type="GO" id="GO:0051301">
    <property type="term" value="P:cell division"/>
    <property type="evidence" value="ECO:0007669"/>
    <property type="project" value="UniProtKB-KW"/>
</dbReference>
<accession>A0A9P0I2J8</accession>
<name>A0A9P0I2J8_SPOLI</name>
<keyword evidence="9" id="KW-0131">Cell cycle</keyword>
<dbReference type="InterPro" id="IPR032733">
    <property type="entry name" value="HAUS3_N"/>
</dbReference>
<reference evidence="12" key="1">
    <citation type="submission" date="2022-02" db="EMBL/GenBank/DDBJ databases">
        <authorList>
            <person name="King R."/>
        </authorList>
    </citation>
    <scope>NUCLEOTIDE SEQUENCE</scope>
</reference>
<evidence type="ECO:0000256" key="7">
    <source>
        <dbReference type="ARBA" id="ARBA00023054"/>
    </source>
</evidence>
<dbReference type="GO" id="GO:0005815">
    <property type="term" value="C:microtubule organizing center"/>
    <property type="evidence" value="ECO:0007669"/>
    <property type="project" value="TreeGrafter"/>
</dbReference>
<dbReference type="GO" id="GO:0072686">
    <property type="term" value="C:mitotic spindle"/>
    <property type="evidence" value="ECO:0007669"/>
    <property type="project" value="TreeGrafter"/>
</dbReference>
<sequence>MNALNEMSDEEFVPFLHSLGVDTYKKSFEWMLNDRDFAGVLRWLHNNLDHNNALSAREECRYIELEKKGLLLSTEDLESSISAIQEQYEGICLPGDKDGKEDVELDIKMLQERLHMLQKQESILNDLKRQNRRMQENSLPSVLLRLTDSLRRYSALILICTPVRSLLRKRMRPLLMRNSGRAARLDRVVYSALRRELRALEDTLHLAAQLMHYVEADSSAVASRINSMNEICSEQESCELRLQSSDILLQALLHIVGPQAGDAGVLVKLYNEMLQQVKELKDNVEDGYRKKENAAVAITVTSRIFGNYGSGS</sequence>
<protein>
    <recommendedName>
        <fullName evidence="11">HAUS augmin-like complex subunit 3 N-terminal domain-containing protein</fullName>
    </recommendedName>
</protein>
<keyword evidence="5" id="KW-0493">Microtubule</keyword>
<evidence type="ECO:0000256" key="10">
    <source>
        <dbReference type="SAM" id="Coils"/>
    </source>
</evidence>
<evidence type="ECO:0000256" key="8">
    <source>
        <dbReference type="ARBA" id="ARBA00023212"/>
    </source>
</evidence>
<evidence type="ECO:0000259" key="11">
    <source>
        <dbReference type="Pfam" id="PF14932"/>
    </source>
</evidence>
<dbReference type="Proteomes" id="UP001153321">
    <property type="component" value="Chromosome 20"/>
</dbReference>
<dbReference type="GO" id="GO:0005874">
    <property type="term" value="C:microtubule"/>
    <property type="evidence" value="ECO:0007669"/>
    <property type="project" value="UniProtKB-KW"/>
</dbReference>
<keyword evidence="8" id="KW-0206">Cytoskeleton</keyword>
<evidence type="ECO:0000256" key="5">
    <source>
        <dbReference type="ARBA" id="ARBA00022701"/>
    </source>
</evidence>
<proteinExistence type="inferred from homology"/>
<evidence type="ECO:0000256" key="9">
    <source>
        <dbReference type="ARBA" id="ARBA00023306"/>
    </source>
</evidence>
<dbReference type="GO" id="GO:0031023">
    <property type="term" value="P:microtubule organizing center organization"/>
    <property type="evidence" value="ECO:0007669"/>
    <property type="project" value="TreeGrafter"/>
</dbReference>
<feature type="domain" description="HAUS augmin-like complex subunit 3 N-terminal" evidence="11">
    <location>
        <begin position="30"/>
        <end position="125"/>
    </location>
</feature>
<dbReference type="AlphaFoldDB" id="A0A9P0I2J8"/>
<evidence type="ECO:0000256" key="1">
    <source>
        <dbReference type="ARBA" id="ARBA00004186"/>
    </source>
</evidence>
<dbReference type="PANTHER" id="PTHR19378">
    <property type="entry name" value="GOLGIN- RELATED"/>
    <property type="match status" value="1"/>
</dbReference>
<comment type="subcellular location">
    <subcellularLocation>
        <location evidence="1">Cytoplasm</location>
        <location evidence="1">Cytoskeleton</location>
        <location evidence="1">Spindle</location>
    </subcellularLocation>
</comment>